<evidence type="ECO:0000256" key="1">
    <source>
        <dbReference type="ARBA" id="ARBA00004496"/>
    </source>
</evidence>
<reference evidence="11" key="1">
    <citation type="submission" date="2025-08" db="UniProtKB">
        <authorList>
            <consortium name="RefSeq"/>
        </authorList>
    </citation>
    <scope>IDENTIFICATION</scope>
    <source>
        <tissue evidence="11">Muscle</tissue>
    </source>
</reference>
<dbReference type="InterPro" id="IPR002452">
    <property type="entry name" value="Alpha_tubulin"/>
</dbReference>
<keyword evidence="3" id="KW-0963">Cytoplasm</keyword>
<comment type="similarity">
    <text evidence="2">Belongs to the tubulin family.</text>
</comment>
<dbReference type="PANTHER" id="PTHR11588">
    <property type="entry name" value="TUBULIN"/>
    <property type="match status" value="1"/>
</dbReference>
<evidence type="ECO:0000313" key="11">
    <source>
        <dbReference type="RefSeq" id="XP_019524320.1"/>
    </source>
</evidence>
<evidence type="ECO:0000256" key="2">
    <source>
        <dbReference type="ARBA" id="ARBA00009636"/>
    </source>
</evidence>
<dbReference type="KEGG" id="hai:109396718"/>
<gene>
    <name evidence="11" type="primary">LOC109396718</name>
</gene>
<dbReference type="InterPro" id="IPR000217">
    <property type="entry name" value="Tubulin"/>
</dbReference>
<dbReference type="GO" id="GO:0007017">
    <property type="term" value="P:microtubule-based process"/>
    <property type="evidence" value="ECO:0007669"/>
    <property type="project" value="InterPro"/>
</dbReference>
<dbReference type="Pfam" id="PF03953">
    <property type="entry name" value="Tubulin_C"/>
    <property type="match status" value="1"/>
</dbReference>
<evidence type="ECO:0000256" key="8">
    <source>
        <dbReference type="ARBA" id="ARBA00049117"/>
    </source>
</evidence>
<sequence>MVHNKTINDVCHRNLSIERPTSPNLNHLSSQIVSSITSSLRLDGGLNVDLTEFQTNLAPYPHIHVPLTTCALASLLRNPTMSDSAAQITSVCSEPANYVVKFDPRHGTYMTCCLVNCDDMVPKGTSAAIATIKTKRTIQFVDWCPAGFKVGINYQLPTVVPDGDLAKTQQAVCMLSNTTAIDEAWAWLDYKSDMMYARRAFALW</sequence>
<keyword evidence="5" id="KW-0547">Nucleotide-binding</keyword>
<dbReference type="Proteomes" id="UP000694851">
    <property type="component" value="Unplaced"/>
</dbReference>
<evidence type="ECO:0000256" key="4">
    <source>
        <dbReference type="ARBA" id="ARBA00022701"/>
    </source>
</evidence>
<dbReference type="GO" id="GO:0005200">
    <property type="term" value="F:structural constituent of cytoskeleton"/>
    <property type="evidence" value="ECO:0007669"/>
    <property type="project" value="InterPro"/>
</dbReference>
<dbReference type="OrthoDB" id="1844at2759"/>
<dbReference type="GO" id="GO:0005737">
    <property type="term" value="C:cytoplasm"/>
    <property type="evidence" value="ECO:0007669"/>
    <property type="project" value="UniProtKB-SubCell"/>
</dbReference>
<evidence type="ECO:0000256" key="7">
    <source>
        <dbReference type="ARBA" id="ARBA00023134"/>
    </source>
</evidence>
<dbReference type="GO" id="GO:0005874">
    <property type="term" value="C:microtubule"/>
    <property type="evidence" value="ECO:0007669"/>
    <property type="project" value="UniProtKB-KW"/>
</dbReference>
<keyword evidence="10" id="KW-1185">Reference proteome</keyword>
<dbReference type="GO" id="GO:0005525">
    <property type="term" value="F:GTP binding"/>
    <property type="evidence" value="ECO:0007669"/>
    <property type="project" value="UniProtKB-KW"/>
</dbReference>
<evidence type="ECO:0000256" key="5">
    <source>
        <dbReference type="ARBA" id="ARBA00022741"/>
    </source>
</evidence>
<dbReference type="InterPro" id="IPR008280">
    <property type="entry name" value="Tub_FtsZ_C"/>
</dbReference>
<keyword evidence="6" id="KW-0378">Hydrolase</keyword>
<comment type="catalytic activity">
    <reaction evidence="8">
        <text>GTP + H2O = GDP + phosphate + H(+)</text>
        <dbReference type="Rhea" id="RHEA:19669"/>
        <dbReference type="ChEBI" id="CHEBI:15377"/>
        <dbReference type="ChEBI" id="CHEBI:15378"/>
        <dbReference type="ChEBI" id="CHEBI:37565"/>
        <dbReference type="ChEBI" id="CHEBI:43474"/>
        <dbReference type="ChEBI" id="CHEBI:58189"/>
    </reaction>
    <physiologicalReaction direction="left-to-right" evidence="8">
        <dbReference type="Rhea" id="RHEA:19670"/>
    </physiologicalReaction>
</comment>
<comment type="subcellular location">
    <subcellularLocation>
        <location evidence="1">Cytoplasm</location>
    </subcellularLocation>
</comment>
<feature type="domain" description="Tubulin/FtsZ 2-layer sandwich" evidence="9">
    <location>
        <begin position="46"/>
        <end position="190"/>
    </location>
</feature>
<proteinExistence type="inferred from homology"/>
<dbReference type="Gene3D" id="3.40.50.1440">
    <property type="entry name" value="Tubulin/FtsZ, GTPase domain"/>
    <property type="match status" value="1"/>
</dbReference>
<protein>
    <submittedName>
        <fullName evidence="11">Tubulin alpha-1 chain-like</fullName>
    </submittedName>
</protein>
<dbReference type="InterPro" id="IPR036525">
    <property type="entry name" value="Tubulin/FtsZ_GTPase_sf"/>
</dbReference>
<dbReference type="InterPro" id="IPR037103">
    <property type="entry name" value="Tubulin/FtsZ-like_C"/>
</dbReference>
<evidence type="ECO:0000313" key="10">
    <source>
        <dbReference type="Proteomes" id="UP000694851"/>
    </source>
</evidence>
<dbReference type="PRINTS" id="PR01162">
    <property type="entry name" value="ALPHATUBULIN"/>
</dbReference>
<dbReference type="GO" id="GO:0016787">
    <property type="term" value="F:hydrolase activity"/>
    <property type="evidence" value="ECO:0007669"/>
    <property type="project" value="UniProtKB-KW"/>
</dbReference>
<accession>A0A8B7THP1</accession>
<dbReference type="SUPFAM" id="SSF52490">
    <property type="entry name" value="Tubulin nucleotide-binding domain-like"/>
    <property type="match status" value="1"/>
</dbReference>
<dbReference type="InterPro" id="IPR018316">
    <property type="entry name" value="Tubulin/FtsZ_2-layer-sand-dom"/>
</dbReference>
<dbReference type="RefSeq" id="XP_019524320.1">
    <property type="nucleotide sequence ID" value="XM_019668775.1"/>
</dbReference>
<dbReference type="Gene3D" id="3.30.1330.20">
    <property type="entry name" value="Tubulin/FtsZ, C-terminal domain"/>
    <property type="match status" value="1"/>
</dbReference>
<dbReference type="AlphaFoldDB" id="A0A8B7THP1"/>
<dbReference type="SUPFAM" id="SSF55307">
    <property type="entry name" value="Tubulin C-terminal domain-like"/>
    <property type="match status" value="1"/>
</dbReference>
<evidence type="ECO:0000256" key="6">
    <source>
        <dbReference type="ARBA" id="ARBA00022801"/>
    </source>
</evidence>
<keyword evidence="7" id="KW-0342">GTP-binding</keyword>
<dbReference type="GeneID" id="109396718"/>
<name>A0A8B7THP1_HIPAR</name>
<evidence type="ECO:0000259" key="9">
    <source>
        <dbReference type="SMART" id="SM00865"/>
    </source>
</evidence>
<dbReference type="SMART" id="SM00865">
    <property type="entry name" value="Tubulin_C"/>
    <property type="match status" value="1"/>
</dbReference>
<evidence type="ECO:0000256" key="3">
    <source>
        <dbReference type="ARBA" id="ARBA00022490"/>
    </source>
</evidence>
<keyword evidence="4" id="KW-0493">Microtubule</keyword>
<organism evidence="10 11">
    <name type="scientific">Hipposideros armiger</name>
    <name type="common">Great Himalayan leaf-nosed bat</name>
    <dbReference type="NCBI Taxonomy" id="186990"/>
    <lineage>
        <taxon>Eukaryota</taxon>
        <taxon>Metazoa</taxon>
        <taxon>Chordata</taxon>
        <taxon>Craniata</taxon>
        <taxon>Vertebrata</taxon>
        <taxon>Euteleostomi</taxon>
        <taxon>Mammalia</taxon>
        <taxon>Eutheria</taxon>
        <taxon>Laurasiatheria</taxon>
        <taxon>Chiroptera</taxon>
        <taxon>Yinpterochiroptera</taxon>
        <taxon>Rhinolophoidea</taxon>
        <taxon>Hipposideridae</taxon>
        <taxon>Hipposideros</taxon>
    </lineage>
</organism>